<dbReference type="Pfam" id="PF01554">
    <property type="entry name" value="MatE"/>
    <property type="match status" value="2"/>
</dbReference>
<organism evidence="14 15">
    <name type="scientific">Amedibacillus dolichus</name>
    <dbReference type="NCBI Taxonomy" id="31971"/>
    <lineage>
        <taxon>Bacteria</taxon>
        <taxon>Bacillati</taxon>
        <taxon>Bacillota</taxon>
        <taxon>Erysipelotrichia</taxon>
        <taxon>Erysipelotrichales</taxon>
        <taxon>Erysipelotrichaceae</taxon>
        <taxon>Amedibacillus</taxon>
    </lineage>
</organism>
<evidence type="ECO:0000313" key="14">
    <source>
        <dbReference type="EMBL" id="MDM8156553.1"/>
    </source>
</evidence>
<feature type="transmembrane region" description="Helical" evidence="13">
    <location>
        <begin position="283"/>
        <end position="301"/>
    </location>
</feature>
<dbReference type="InterPro" id="IPR050222">
    <property type="entry name" value="MATE_MdtK"/>
</dbReference>
<dbReference type="CDD" id="cd13138">
    <property type="entry name" value="MATE_yoeA_like"/>
    <property type="match status" value="1"/>
</dbReference>
<proteinExistence type="inferred from homology"/>
<evidence type="ECO:0000313" key="15">
    <source>
        <dbReference type="Proteomes" id="UP001529340"/>
    </source>
</evidence>
<evidence type="ECO:0000256" key="4">
    <source>
        <dbReference type="ARBA" id="ARBA00020268"/>
    </source>
</evidence>
<evidence type="ECO:0000256" key="7">
    <source>
        <dbReference type="ARBA" id="ARBA00022475"/>
    </source>
</evidence>
<dbReference type="RefSeq" id="WP_289607023.1">
    <property type="nucleotide sequence ID" value="NZ_JAUDCG010000008.1"/>
</dbReference>
<gene>
    <name evidence="14" type="ORF">QUV96_02745</name>
</gene>
<feature type="transmembrane region" description="Helical" evidence="13">
    <location>
        <begin position="60"/>
        <end position="79"/>
    </location>
</feature>
<feature type="transmembrane region" description="Helical" evidence="13">
    <location>
        <begin position="91"/>
        <end position="115"/>
    </location>
</feature>
<evidence type="ECO:0000256" key="12">
    <source>
        <dbReference type="ARBA" id="ARBA00031636"/>
    </source>
</evidence>
<keyword evidence="8 13" id="KW-0812">Transmembrane</keyword>
<feature type="transmembrane region" description="Helical" evidence="13">
    <location>
        <begin position="384"/>
        <end position="405"/>
    </location>
</feature>
<feature type="transmembrane region" description="Helical" evidence="13">
    <location>
        <begin position="135"/>
        <end position="161"/>
    </location>
</feature>
<feature type="transmembrane region" description="Helical" evidence="13">
    <location>
        <begin position="235"/>
        <end position="255"/>
    </location>
</feature>
<evidence type="ECO:0000256" key="8">
    <source>
        <dbReference type="ARBA" id="ARBA00022692"/>
    </source>
</evidence>
<sequence length="449" mass="49413">MTRSAVITEGAIIRPLLYFFFPILLGTFFQQLYNTVDALIVGNFLGKEALAAVGGTTSTYLNLFVGFFVGLSSGATVLISQHFGSRSYERISRAVHTSIALAVLFGIALSLAGLLTARDSLLFLHVPQEILDLSLIYISIYFIGLPFLLIYNMGCAILRAVGDSRHPLYFLIVSCAVNIVLDVLFVYGFGWGVAGAAIATVIAQATSAVLVLLSLYQSTDALRFRFRQLRLDLSIARYIFQVGLPAAVESILYTFSNLVIVTKINDFGVDIIAANTAYGKIDAIFWMILQAFGIAITTFVGQNFGADRFDRVRKGIDRWMGVALGVSFVLSLLICVFARPLLSIFNGDEAVISAGLSIVFWIVPFWFTYVPIELLSGGLRGMGNTLIPTVITAIGIIGLRSLWILRPGELSLHMIFLVYPLTWSLTSAAFLFYYYSGAYRRRILKLKPQ</sequence>
<evidence type="ECO:0000256" key="3">
    <source>
        <dbReference type="ARBA" id="ARBA00010199"/>
    </source>
</evidence>
<evidence type="ECO:0000256" key="6">
    <source>
        <dbReference type="ARBA" id="ARBA00022449"/>
    </source>
</evidence>
<dbReference type="InterPro" id="IPR048279">
    <property type="entry name" value="MdtK-like"/>
</dbReference>
<feature type="transmembrane region" description="Helical" evidence="13">
    <location>
        <begin position="351"/>
        <end position="372"/>
    </location>
</feature>
<accession>A0ABT7UC42</accession>
<keyword evidence="11 13" id="KW-0472">Membrane</keyword>
<comment type="caution">
    <text evidence="14">The sequence shown here is derived from an EMBL/GenBank/DDBJ whole genome shotgun (WGS) entry which is preliminary data.</text>
</comment>
<evidence type="ECO:0000256" key="13">
    <source>
        <dbReference type="SAM" id="Phobius"/>
    </source>
</evidence>
<evidence type="ECO:0000256" key="1">
    <source>
        <dbReference type="ARBA" id="ARBA00003408"/>
    </source>
</evidence>
<evidence type="ECO:0000256" key="10">
    <source>
        <dbReference type="ARBA" id="ARBA00023065"/>
    </source>
</evidence>
<comment type="function">
    <text evidence="1">Multidrug efflux pump.</text>
</comment>
<keyword evidence="10" id="KW-0406">Ion transport</keyword>
<dbReference type="InterPro" id="IPR002528">
    <property type="entry name" value="MATE_fam"/>
</dbReference>
<feature type="transmembrane region" description="Helical" evidence="13">
    <location>
        <begin position="168"/>
        <end position="187"/>
    </location>
</feature>
<evidence type="ECO:0000256" key="2">
    <source>
        <dbReference type="ARBA" id="ARBA00004651"/>
    </source>
</evidence>
<feature type="transmembrane region" description="Helical" evidence="13">
    <location>
        <begin position="322"/>
        <end position="345"/>
    </location>
</feature>
<evidence type="ECO:0000256" key="11">
    <source>
        <dbReference type="ARBA" id="ARBA00023136"/>
    </source>
</evidence>
<comment type="similarity">
    <text evidence="3">Belongs to the multi antimicrobial extrusion (MATE) (TC 2.A.66.1) family.</text>
</comment>
<reference evidence="14 15" key="3">
    <citation type="submission" date="2023-06" db="EMBL/GenBank/DDBJ databases">
        <authorList>
            <person name="Zeman M."/>
            <person name="Kubasova T."/>
            <person name="Jahodarova E."/>
            <person name="Nykrynova M."/>
            <person name="Rychlik I."/>
        </authorList>
    </citation>
    <scope>NUCLEOTIDE SEQUENCE [LARGE SCALE GENOMIC DNA]</scope>
    <source>
        <strain evidence="14 15">ET39</strain>
    </source>
</reference>
<dbReference type="Proteomes" id="UP001529340">
    <property type="component" value="Unassembled WGS sequence"/>
</dbReference>
<name>A0ABT7UC42_9FIRM</name>
<reference evidence="14 15" key="2">
    <citation type="submission" date="2023-06" db="EMBL/GenBank/DDBJ databases">
        <title>Identification and characterization of horizontal gene transfer across gut microbiota members of farm animals based on homology search.</title>
        <authorList>
            <person name="Schwarzerova J."/>
            <person name="Nykrynova M."/>
            <person name="Jureckova K."/>
            <person name="Cejkova D."/>
            <person name="Rychlik I."/>
        </authorList>
    </citation>
    <scope>NUCLEOTIDE SEQUENCE [LARGE SCALE GENOMIC DNA]</scope>
    <source>
        <strain evidence="14 15">ET39</strain>
    </source>
</reference>
<evidence type="ECO:0000256" key="5">
    <source>
        <dbReference type="ARBA" id="ARBA00022448"/>
    </source>
</evidence>
<evidence type="ECO:0000256" key="9">
    <source>
        <dbReference type="ARBA" id="ARBA00022989"/>
    </source>
</evidence>
<keyword evidence="7" id="KW-1003">Cell membrane</keyword>
<dbReference type="EMBL" id="JAUDCG010000008">
    <property type="protein sequence ID" value="MDM8156553.1"/>
    <property type="molecule type" value="Genomic_DNA"/>
</dbReference>
<dbReference type="PIRSF" id="PIRSF006603">
    <property type="entry name" value="DinF"/>
    <property type="match status" value="1"/>
</dbReference>
<protein>
    <recommendedName>
        <fullName evidence="4">Probable multidrug resistance protein NorM</fullName>
    </recommendedName>
    <alternativeName>
        <fullName evidence="12">Multidrug-efflux transporter</fullName>
    </alternativeName>
</protein>
<keyword evidence="5" id="KW-0813">Transport</keyword>
<comment type="subcellular location">
    <subcellularLocation>
        <location evidence="2">Cell membrane</location>
        <topology evidence="2">Multi-pass membrane protein</topology>
    </subcellularLocation>
</comment>
<keyword evidence="6" id="KW-0050">Antiport</keyword>
<dbReference type="NCBIfam" id="TIGR00797">
    <property type="entry name" value="matE"/>
    <property type="match status" value="1"/>
</dbReference>
<feature type="transmembrane region" description="Helical" evidence="13">
    <location>
        <begin position="411"/>
        <end position="435"/>
    </location>
</feature>
<reference evidence="15" key="1">
    <citation type="submission" date="2023-06" db="EMBL/GenBank/DDBJ databases">
        <title>Identification and characterization of horizontal gene transfer across gut microbiota members of farm animals based on homology search.</title>
        <authorList>
            <person name="Zeman M."/>
            <person name="Kubasova T."/>
            <person name="Jahodarova E."/>
            <person name="Nykrynova M."/>
            <person name="Rychlik I."/>
        </authorList>
    </citation>
    <scope>NUCLEOTIDE SEQUENCE [LARGE SCALE GENOMIC DNA]</scope>
    <source>
        <strain evidence="15">ET39</strain>
    </source>
</reference>
<feature type="transmembrane region" description="Helical" evidence="13">
    <location>
        <begin position="193"/>
        <end position="215"/>
    </location>
</feature>
<feature type="transmembrane region" description="Helical" evidence="13">
    <location>
        <begin position="12"/>
        <end position="33"/>
    </location>
</feature>
<dbReference type="PANTHER" id="PTHR43298">
    <property type="entry name" value="MULTIDRUG RESISTANCE PROTEIN NORM-RELATED"/>
    <property type="match status" value="1"/>
</dbReference>
<keyword evidence="9 13" id="KW-1133">Transmembrane helix</keyword>
<dbReference type="PANTHER" id="PTHR43298:SF2">
    <property type="entry name" value="FMN_FAD EXPORTER YEEO-RELATED"/>
    <property type="match status" value="1"/>
</dbReference>
<keyword evidence="15" id="KW-1185">Reference proteome</keyword>